<reference evidence="10" key="1">
    <citation type="submission" date="2003-08" db="EMBL/GenBank/DDBJ databases">
        <authorList>
            <person name="Birren B."/>
            <person name="Nusbaum C."/>
            <person name="Abebe A."/>
            <person name="Abouelleil A."/>
            <person name="Adekoya E."/>
            <person name="Ait-zahra M."/>
            <person name="Allen N."/>
            <person name="Allen T."/>
            <person name="An P."/>
            <person name="Anderson M."/>
            <person name="Anderson S."/>
            <person name="Arachchi H."/>
            <person name="Armbruster J."/>
            <person name="Bachantsang P."/>
            <person name="Baldwin J."/>
            <person name="Barry A."/>
            <person name="Bayul T."/>
            <person name="Blitshsteyn B."/>
            <person name="Bloom T."/>
            <person name="Blye J."/>
            <person name="Boguslavskiy L."/>
            <person name="Borowsky M."/>
            <person name="Boukhgalter B."/>
            <person name="Brunache A."/>
            <person name="Butler J."/>
            <person name="Calixte N."/>
            <person name="Calvo S."/>
            <person name="Camarata J."/>
            <person name="Campo K."/>
            <person name="Chang J."/>
            <person name="Cheshatsang Y."/>
            <person name="Citroen M."/>
            <person name="Collymore A."/>
            <person name="Considine T."/>
            <person name="Cook A."/>
            <person name="Cooke P."/>
            <person name="Corum B."/>
            <person name="Cuomo C."/>
            <person name="David R."/>
            <person name="Dawoe T."/>
            <person name="Degray S."/>
            <person name="Dodge S."/>
            <person name="Dooley K."/>
            <person name="Dorje P."/>
            <person name="Dorjee K."/>
            <person name="Dorris L."/>
            <person name="Duffey N."/>
            <person name="Dupes A."/>
            <person name="Elkins T."/>
            <person name="Engels R."/>
            <person name="Erickson J."/>
            <person name="Farina A."/>
            <person name="Faro S."/>
            <person name="Ferreira P."/>
            <person name="Fischer H."/>
            <person name="Fitzgerald M."/>
            <person name="Foley K."/>
            <person name="Gage D."/>
            <person name="Galagan J."/>
            <person name="Gearin G."/>
            <person name="Gnerre S."/>
            <person name="Gnirke A."/>
            <person name="Goyette A."/>
            <person name="Graham J."/>
            <person name="Grandbois E."/>
            <person name="Gyaltsen K."/>
            <person name="Hafez N."/>
            <person name="Hagopian D."/>
            <person name="Hagos B."/>
            <person name="Hall J."/>
            <person name="Hatcher B."/>
            <person name="Heller A."/>
            <person name="Higgins H."/>
            <person name="Honan T."/>
            <person name="Horn A."/>
            <person name="Houde N."/>
            <person name="Hughes L."/>
            <person name="Hulme W."/>
            <person name="Husby E."/>
            <person name="Iliev I."/>
            <person name="Jaffe D."/>
            <person name="Jones C."/>
            <person name="Kamal M."/>
            <person name="Kamat A."/>
            <person name="Kamvysselis M."/>
            <person name="Karlsson E."/>
            <person name="Kells C."/>
            <person name="Kieu A."/>
            <person name="Kisner P."/>
            <person name="Kodira C."/>
            <person name="Kulbokas E."/>
            <person name="Labutti K."/>
            <person name="Lama D."/>
            <person name="Landers T."/>
            <person name="Leger J."/>
            <person name="Levine S."/>
            <person name="Lewis D."/>
            <person name="Lewis T."/>
            <person name="Lindblad-toh K."/>
            <person name="Liu X."/>
            <person name="Lokyitsang T."/>
            <person name="Lokyitsang Y."/>
            <person name="Lucien O."/>
            <person name="Lui A."/>
            <person name="Ma L.J."/>
            <person name="Mabbitt R."/>
            <person name="Macdonald J."/>
            <person name="Maclean C."/>
            <person name="Major J."/>
            <person name="Manning J."/>
            <person name="Marabella R."/>
            <person name="Maru K."/>
            <person name="Matthews C."/>
            <person name="Mauceli E."/>
            <person name="Mccarthy M."/>
            <person name="Mcdonough S."/>
            <person name="Mcghee T."/>
            <person name="Meldrim J."/>
            <person name="Meneus L."/>
            <person name="Mesirov J."/>
            <person name="Mihalev A."/>
            <person name="Mihova T."/>
            <person name="Mikkelsen T."/>
            <person name="Mlenga V."/>
            <person name="Moru K."/>
            <person name="Mozes J."/>
            <person name="Mulrain L."/>
            <person name="Munson G."/>
            <person name="Naylor J."/>
            <person name="Newes C."/>
            <person name="Nguyen C."/>
            <person name="Nguyen N."/>
            <person name="Nguyen T."/>
            <person name="Nicol R."/>
            <person name="Nielsen C."/>
            <person name="Nizzari M."/>
            <person name="Norbu C."/>
            <person name="Norbu N."/>
            <person name="O'donnell P."/>
            <person name="Okoawo O."/>
            <person name="O'leary S."/>
            <person name="Omotosho B."/>
            <person name="O'neill K."/>
            <person name="Osman S."/>
            <person name="Parker S."/>
            <person name="Perrin D."/>
            <person name="Phunkhang P."/>
            <person name="Piqani B."/>
            <person name="Purcell S."/>
            <person name="Rachupka T."/>
            <person name="Ramasamy U."/>
            <person name="Rameau R."/>
            <person name="Ray V."/>
            <person name="Raymond C."/>
            <person name="Retta R."/>
            <person name="Richardson S."/>
            <person name="Rise C."/>
            <person name="Rodriguez J."/>
            <person name="Rogers J."/>
            <person name="Rogov P."/>
            <person name="Rutman M."/>
            <person name="Schupbach R."/>
            <person name="Seaman C."/>
            <person name="Settipalli S."/>
            <person name="Sharpe T."/>
            <person name="Sheridan J."/>
            <person name="Sherpa N."/>
            <person name="Shi J."/>
            <person name="Smirnov S."/>
            <person name="Smith C."/>
            <person name="Sougnez C."/>
            <person name="Spencer B."/>
            <person name="Stalker J."/>
            <person name="Stange-thomann N."/>
            <person name="Stavropoulos S."/>
            <person name="Stetson K."/>
            <person name="Stone C."/>
            <person name="Stone S."/>
            <person name="Stubbs M."/>
            <person name="Talamas J."/>
            <person name="Tchuinga P."/>
            <person name="Tenzing P."/>
            <person name="Tesfaye S."/>
            <person name="Theodore J."/>
            <person name="Thoulutsang Y."/>
            <person name="Topham K."/>
            <person name="Towey S."/>
            <person name="Tsamla T."/>
            <person name="Tsomo N."/>
            <person name="Vallee D."/>
            <person name="Vassiliev H."/>
            <person name="Venkataraman V."/>
            <person name="Vinson J."/>
            <person name="Vo A."/>
            <person name="Wade C."/>
            <person name="Wang S."/>
            <person name="Wangchuk T."/>
            <person name="Wangdi T."/>
            <person name="Whittaker C."/>
            <person name="Wilkinson J."/>
            <person name="Wu Y."/>
            <person name="Wyman D."/>
            <person name="Yadav S."/>
            <person name="Yang S."/>
            <person name="Yang X."/>
            <person name="Yeager S."/>
            <person name="Yee E."/>
            <person name="Young G."/>
            <person name="Zainoun J."/>
            <person name="Zembeck L."/>
            <person name="Zimmer A."/>
            <person name="Zody M."/>
            <person name="Lander E."/>
        </authorList>
    </citation>
    <scope>NUCLEOTIDE SEQUENCE [LARGE SCALE GENOMIC DNA]</scope>
</reference>
<evidence type="ECO:0000256" key="1">
    <source>
        <dbReference type="ARBA" id="ARBA00004138"/>
    </source>
</evidence>
<organism evidence="9 10">
    <name type="scientific">Ciona savignyi</name>
    <name type="common">Pacific transparent sea squirt</name>
    <dbReference type="NCBI Taxonomy" id="51511"/>
    <lineage>
        <taxon>Eukaryota</taxon>
        <taxon>Metazoa</taxon>
        <taxon>Chordata</taxon>
        <taxon>Tunicata</taxon>
        <taxon>Ascidiacea</taxon>
        <taxon>Phlebobranchia</taxon>
        <taxon>Cionidae</taxon>
        <taxon>Ciona</taxon>
    </lineage>
</organism>
<dbReference type="FunCoup" id="H2ZMG9">
    <property type="interactions" value="57"/>
</dbReference>
<feature type="region of interest" description="Disordered" evidence="7">
    <location>
        <begin position="994"/>
        <end position="1027"/>
    </location>
</feature>
<dbReference type="HOGENOM" id="CLU_002108_0_0_1"/>
<feature type="domain" description="C2" evidence="8">
    <location>
        <begin position="731"/>
        <end position="856"/>
    </location>
</feature>
<protein>
    <recommendedName>
        <fullName evidence="8">C2 domain-containing protein</fullName>
    </recommendedName>
</protein>
<dbReference type="SMART" id="SM00239">
    <property type="entry name" value="C2"/>
    <property type="match status" value="1"/>
</dbReference>
<feature type="compositionally biased region" description="Acidic residues" evidence="7">
    <location>
        <begin position="997"/>
        <end position="1027"/>
    </location>
</feature>
<evidence type="ECO:0000256" key="5">
    <source>
        <dbReference type="ARBA" id="ARBA00023273"/>
    </source>
</evidence>
<feature type="compositionally biased region" description="Polar residues" evidence="7">
    <location>
        <begin position="919"/>
        <end position="946"/>
    </location>
</feature>
<dbReference type="InterPro" id="IPR031139">
    <property type="entry name" value="RPGRIP1_fam"/>
</dbReference>
<evidence type="ECO:0000256" key="7">
    <source>
        <dbReference type="SAM" id="MobiDB-lite"/>
    </source>
</evidence>
<dbReference type="InterPro" id="IPR041091">
    <property type="entry name" value="RPGRIP1_C"/>
</dbReference>
<dbReference type="InParanoid" id="H2ZMG9"/>
<feature type="region of interest" description="Disordered" evidence="7">
    <location>
        <begin position="908"/>
        <end position="965"/>
    </location>
</feature>
<name>H2ZMG9_CIOSA</name>
<accession>H2ZMG9</accession>
<dbReference type="CDD" id="cd00030">
    <property type="entry name" value="C2"/>
    <property type="match status" value="1"/>
</dbReference>
<feature type="coiled-coil region" evidence="6">
    <location>
        <begin position="463"/>
        <end position="525"/>
    </location>
</feature>
<dbReference type="Gene3D" id="2.60.40.150">
    <property type="entry name" value="C2 domain"/>
    <property type="match status" value="3"/>
</dbReference>
<dbReference type="GeneTree" id="ENSGT00520000055620"/>
<feature type="coiled-coil region" evidence="6">
    <location>
        <begin position="239"/>
        <end position="332"/>
    </location>
</feature>
<keyword evidence="3 6" id="KW-0175">Coiled coil</keyword>
<evidence type="ECO:0000313" key="9">
    <source>
        <dbReference type="Ensembl" id="ENSCSAVP00000018785.1"/>
    </source>
</evidence>
<proteinExistence type="inferred from homology"/>
<feature type="compositionally biased region" description="Basic and acidic residues" evidence="7">
    <location>
        <begin position="135"/>
        <end position="144"/>
    </location>
</feature>
<evidence type="ECO:0000256" key="3">
    <source>
        <dbReference type="ARBA" id="ARBA00023054"/>
    </source>
</evidence>
<dbReference type="Ensembl" id="ENSCSAVT00000018991.1">
    <property type="protein sequence ID" value="ENSCSAVP00000018785.1"/>
    <property type="gene ID" value="ENSCSAVG00000011037.1"/>
</dbReference>
<dbReference type="PANTHER" id="PTHR14240:SF1">
    <property type="entry name" value="PROTEIN FANTOM-RELATED"/>
    <property type="match status" value="1"/>
</dbReference>
<reference evidence="9" key="2">
    <citation type="submission" date="2025-08" db="UniProtKB">
        <authorList>
            <consortium name="Ensembl"/>
        </authorList>
    </citation>
    <scope>IDENTIFICATION</scope>
</reference>
<keyword evidence="5" id="KW-0966">Cell projection</keyword>
<feature type="compositionally biased region" description="Acidic residues" evidence="7">
    <location>
        <begin position="956"/>
        <end position="965"/>
    </location>
</feature>
<feature type="coiled-coil region" evidence="6">
    <location>
        <begin position="388"/>
        <end position="415"/>
    </location>
</feature>
<feature type="coiled-coil region" evidence="6">
    <location>
        <begin position="18"/>
        <end position="110"/>
    </location>
</feature>
<dbReference type="GO" id="GO:0035869">
    <property type="term" value="C:ciliary transition zone"/>
    <property type="evidence" value="ECO:0007669"/>
    <property type="project" value="TreeGrafter"/>
</dbReference>
<comment type="subcellular location">
    <subcellularLocation>
        <location evidence="1">Cell projection</location>
        <location evidence="1">Cilium</location>
    </subcellularLocation>
</comment>
<evidence type="ECO:0000256" key="6">
    <source>
        <dbReference type="SAM" id="Coils"/>
    </source>
</evidence>
<dbReference type="GO" id="GO:0005856">
    <property type="term" value="C:cytoskeleton"/>
    <property type="evidence" value="ECO:0007669"/>
    <property type="project" value="UniProtKB-ARBA"/>
</dbReference>
<evidence type="ECO:0000256" key="4">
    <source>
        <dbReference type="ARBA" id="ARBA00023069"/>
    </source>
</evidence>
<feature type="region of interest" description="Disordered" evidence="7">
    <location>
        <begin position="110"/>
        <end position="160"/>
    </location>
</feature>
<dbReference type="PANTHER" id="PTHR14240">
    <property type="entry name" value="RETINITIS PIGMENTOSA GTPASE REGULATOR-INTERACTING PROTEIN"/>
    <property type="match status" value="1"/>
</dbReference>
<dbReference type="OMA" id="HMERIRF"/>
<evidence type="ECO:0000313" key="10">
    <source>
        <dbReference type="Proteomes" id="UP000007875"/>
    </source>
</evidence>
<feature type="coiled-coil region" evidence="6">
    <location>
        <begin position="165"/>
        <end position="206"/>
    </location>
</feature>
<dbReference type="eggNOG" id="ENOG502QSQG">
    <property type="taxonomic scope" value="Eukaryota"/>
</dbReference>
<dbReference type="PROSITE" id="PS50004">
    <property type="entry name" value="C2"/>
    <property type="match status" value="1"/>
</dbReference>
<dbReference type="Pfam" id="PF18111">
    <property type="entry name" value="RPGR1_C"/>
    <property type="match status" value="1"/>
</dbReference>
<dbReference type="Pfam" id="PF11618">
    <property type="entry name" value="C2-C2_1"/>
    <property type="match status" value="1"/>
</dbReference>
<sequence>MSSKQETQKRAMVAKIPREELEDQHLRIQEENEILKAHARKQEERIKKMATKLIRLVNDRKKQVQKVSQGPRSVKDVELEETIENQQDMIRQMTKENEMLKQKLRVAAQQIQSQGKRHTPYNHVQSRTNHGMPRKPSETPEKRARSAASTRSTSPHQPRYGHSLLEEARDVNHQLEMQILALQEQVVIMERENQDLKQEMISMKASNENDMLKVREHMNTSQKKTLEENVELIKVHRAMKEKSNELTSMEHRYHELQTNYQQVRQNYDQVIQEMERLKLQLAEEQNSSISLQNQLKHGSSHQRTIAHLQEQIRDLTNELNILKEANEKLTYSAMGSDKEQQWRQLERKLRVQIAQLEAAIRSDVSDKNTVLEKMANEQGFASRLHSESRKIHEEAVRLRSENEELRERIRLYTASDDSVDVVELREALSVIRQKRHAAAQKNRPDFLENIDDEMKGNDPEMELAEIQAQYNETIHELDKTREMLLMQHKINKDYQLEVESVSNQMEAVKREYEEKLDRFARLLDARAARIKKLETQLHDVAYGTKQFKFQPEKDDVIGDDLDETVHLERGENLFEIHITKASLSAAAISALEDREPSLFATFAFYDYELVSTPILKNASPQFDFTAQYTVKVDDTFLHHLQKVTIMVVELHHAMGVDHKTLATCKLHFHDLLDKPQGKMHGSVALTGFNGGNYGTLDFWMRLRVPMDQAIRLYRERTKALGYMSANTAVTKKSLEEMDADMGSTDDNFNQLLIQIISCNHVQARREGIQPNIYCVYKFFDFADHDTTIIPCTNNPHFDDQQAYPVQMNPDIDAYLKSEKLAIYVFDDTDPEISSYLGKAIIDLIPLGHGKLIKAPFQLIRRDGSENGTIEVSLRWQLPYKSPSNIVKSEASMEDEEEIKEIQKLVAKPPVTPKKRAQSAKPNTLRSILPQTTSTPKTSKQVRSDTSLPPIRPKPEIEEDEVSEEDIDEMIIDAEESLKEESEDEIAEDIESIHELSEDAVDEGVDVDDLGSKEEEEEEESLEETGDVEEITTIPSTEDVQVGGRFINILKQRRLIHININAHHCILLIALTTLWTNTLVERINKSTTIQDPDTIRISVNHLTLDNDTSIWGDTSIEQLFVEYEFMGEVEETPNAVTKPTTKDSKLVYNFTKESKVDKAKNSNKREVLTDMLRNRQTTFKLTVVSEPTNQEDGDCEEIGAASVDLASILDSGRDIIGSDVIVKDLRNENETVGKLNLNVEALAVLRVIKNELRERAKM</sequence>
<dbReference type="Proteomes" id="UP000007875">
    <property type="component" value="Unassembled WGS sequence"/>
</dbReference>
<dbReference type="InterPro" id="IPR035892">
    <property type="entry name" value="C2_domain_sf"/>
</dbReference>
<reference evidence="9" key="3">
    <citation type="submission" date="2025-09" db="UniProtKB">
        <authorList>
            <consortium name="Ensembl"/>
        </authorList>
    </citation>
    <scope>IDENTIFICATION</scope>
</reference>
<keyword evidence="10" id="KW-1185">Reference proteome</keyword>
<dbReference type="Pfam" id="PF00168">
    <property type="entry name" value="C2"/>
    <property type="match status" value="1"/>
</dbReference>
<evidence type="ECO:0000256" key="2">
    <source>
        <dbReference type="ARBA" id="ARBA00006042"/>
    </source>
</evidence>
<keyword evidence="4" id="KW-0969">Cilium</keyword>
<dbReference type="SUPFAM" id="SSF49562">
    <property type="entry name" value="C2 domain (Calcium/lipid-binding domain, CaLB)"/>
    <property type="match status" value="2"/>
</dbReference>
<evidence type="ECO:0000259" key="8">
    <source>
        <dbReference type="PROSITE" id="PS50004"/>
    </source>
</evidence>
<dbReference type="InterPro" id="IPR021656">
    <property type="entry name" value="C2-C2_1"/>
</dbReference>
<dbReference type="InterPro" id="IPR000008">
    <property type="entry name" value="C2_dom"/>
</dbReference>
<dbReference type="GO" id="GO:1905515">
    <property type="term" value="P:non-motile cilium assembly"/>
    <property type="evidence" value="ECO:0007669"/>
    <property type="project" value="TreeGrafter"/>
</dbReference>
<dbReference type="STRING" id="51511.ENSCSAVP00000018785"/>
<dbReference type="AlphaFoldDB" id="H2ZMG9"/>
<comment type="similarity">
    <text evidence="2">Belongs to the RPGRIP1 family.</text>
</comment>